<evidence type="ECO:0000313" key="3">
    <source>
        <dbReference type="EMBL" id="ODA91371.1"/>
    </source>
</evidence>
<dbReference type="SUPFAM" id="SSF48557">
    <property type="entry name" value="L-aspartase-like"/>
    <property type="match status" value="1"/>
</dbReference>
<dbReference type="InterPro" id="IPR001106">
    <property type="entry name" value="Aromatic_Lyase"/>
</dbReference>
<dbReference type="InterPro" id="IPR024083">
    <property type="entry name" value="Fumarase/histidase_N"/>
</dbReference>
<comment type="caution">
    <text evidence="3">The sequence shown here is derived from an EMBL/GenBank/DDBJ whole genome shotgun (WGS) entry which is preliminary data.</text>
</comment>
<dbReference type="EMBL" id="LNZG01000001">
    <property type="protein sequence ID" value="ODA91371.1"/>
    <property type="molecule type" value="Genomic_DNA"/>
</dbReference>
<feature type="compositionally biased region" description="Low complexity" evidence="2">
    <location>
        <begin position="170"/>
        <end position="184"/>
    </location>
</feature>
<reference evidence="3 4" key="1">
    <citation type="submission" date="2015-11" db="EMBL/GenBank/DDBJ databases">
        <authorList>
            <person name="Zhang Y."/>
            <person name="Guo Z."/>
        </authorList>
    </citation>
    <scope>NUCLEOTIDE SEQUENCE [LARGE SCALE GENOMIC DNA]</scope>
    <source>
        <strain evidence="4">gdw1</strain>
    </source>
</reference>
<feature type="region of interest" description="Disordered" evidence="2">
    <location>
        <begin position="146"/>
        <end position="184"/>
    </location>
</feature>
<dbReference type="GO" id="GO:0016841">
    <property type="term" value="F:ammonia-lyase activity"/>
    <property type="evidence" value="ECO:0007669"/>
    <property type="project" value="UniProtKB-ARBA"/>
</dbReference>
<proteinExistence type="predicted"/>
<accession>A0A1E2SNP1</accession>
<evidence type="ECO:0000256" key="1">
    <source>
        <dbReference type="ARBA" id="ARBA00023239"/>
    </source>
</evidence>
<dbReference type="Gene3D" id="1.20.200.10">
    <property type="entry name" value="Fumarase/aspartase (Central domain)"/>
    <property type="match status" value="1"/>
</dbReference>
<dbReference type="PANTHER" id="PTHR10362">
    <property type="entry name" value="HISTIDINE AMMONIA-LYASE"/>
    <property type="match status" value="1"/>
</dbReference>
<protein>
    <submittedName>
        <fullName evidence="3">Uncharacterized protein</fullName>
    </submittedName>
</protein>
<dbReference type="InterPro" id="IPR008948">
    <property type="entry name" value="L-Aspartase-like"/>
</dbReference>
<gene>
    <name evidence="3" type="ORF">ATY41_01440</name>
</gene>
<sequence length="184" mass="18192">MELARAYAALLNARVTLLIPSRGSVGAADLTALAEVAAVVTGEGRVLPDAFASDALAAAGLTPVELAHHEALAAISGNAYSVGVGVGALLVADVEAVAVAADRAAALSLEAVSGNLSPYSEIIADARGASGQRASAVAACGRWTPAQVPGRSSAAVSSCPNWSRPRRSRPGSPGSRARCPPASG</sequence>
<organism evidence="3 4">
    <name type="scientific">Leifsonia xyli subsp. xyli</name>
    <dbReference type="NCBI Taxonomy" id="59736"/>
    <lineage>
        <taxon>Bacteria</taxon>
        <taxon>Bacillati</taxon>
        <taxon>Actinomycetota</taxon>
        <taxon>Actinomycetes</taxon>
        <taxon>Micrococcales</taxon>
        <taxon>Microbacteriaceae</taxon>
        <taxon>Leifsonia</taxon>
    </lineage>
</organism>
<evidence type="ECO:0000256" key="2">
    <source>
        <dbReference type="SAM" id="MobiDB-lite"/>
    </source>
</evidence>
<dbReference type="AlphaFoldDB" id="A0A1E2SNP1"/>
<keyword evidence="1" id="KW-0456">Lyase</keyword>
<dbReference type="Gene3D" id="1.10.275.10">
    <property type="entry name" value="Fumarase/aspartase (N-terminal domain)"/>
    <property type="match status" value="1"/>
</dbReference>
<dbReference type="Proteomes" id="UP000094426">
    <property type="component" value="Unassembled WGS sequence"/>
</dbReference>
<name>A0A1E2SNP1_LEIXY</name>
<evidence type="ECO:0000313" key="4">
    <source>
        <dbReference type="Proteomes" id="UP000094426"/>
    </source>
</evidence>
<dbReference type="Pfam" id="PF00221">
    <property type="entry name" value="Lyase_aromatic"/>
    <property type="match status" value="1"/>
</dbReference>